<proteinExistence type="predicted"/>
<keyword evidence="3" id="KW-0413">Isomerase</keyword>
<evidence type="ECO:0000256" key="1">
    <source>
        <dbReference type="SAM" id="SignalP"/>
    </source>
</evidence>
<dbReference type="RefSeq" id="WP_348944656.1">
    <property type="nucleotide sequence ID" value="NZ_CP157355.1"/>
</dbReference>
<dbReference type="SUPFAM" id="SSF54626">
    <property type="entry name" value="Chalcone isomerase"/>
    <property type="match status" value="1"/>
</dbReference>
<name>A0AAU7F9D8_9NEIS</name>
<feature type="signal peptide" evidence="1">
    <location>
        <begin position="1"/>
        <end position="24"/>
    </location>
</feature>
<gene>
    <name evidence="3" type="ORF">ABHF33_14745</name>
</gene>
<dbReference type="InterPro" id="IPR016087">
    <property type="entry name" value="Chalcone_isomerase"/>
</dbReference>
<organism evidence="3">
    <name type="scientific">Chitinibacter mangrovi</name>
    <dbReference type="NCBI Taxonomy" id="3153927"/>
    <lineage>
        <taxon>Bacteria</taxon>
        <taxon>Pseudomonadati</taxon>
        <taxon>Pseudomonadota</taxon>
        <taxon>Betaproteobacteria</taxon>
        <taxon>Neisseriales</taxon>
        <taxon>Chitinibacteraceae</taxon>
        <taxon>Chitinibacter</taxon>
    </lineage>
</organism>
<protein>
    <submittedName>
        <fullName evidence="3">Chalcone isomerase family protein</fullName>
    </submittedName>
</protein>
<dbReference type="InterPro" id="IPR036298">
    <property type="entry name" value="Chalcone_isomerase_sf"/>
</dbReference>
<dbReference type="PANTHER" id="PTHR47698">
    <property type="entry name" value="FATTY-ACID-BINDING PROTEIN 3, CHLOROPLASTIC"/>
    <property type="match status" value="1"/>
</dbReference>
<sequence>MKHTLLMAVILGAFQLGAVQLAAAAELEGVKLADQLELAGQTLQLNGAGLRKKMVFDVYVAALYATSKSNDAAQLLNARTPKRMQLTLLRSVEGKALAEALRDGLQDNLSTSQFAAQAGRIAELEKILLETKVANKGDVINLDFIAGQGTRIQFRGQQIGSIQSDEFARDLLLIWLGSKPVQENLKARLLGR</sequence>
<dbReference type="Pfam" id="PF16036">
    <property type="entry name" value="Chalcone_3"/>
    <property type="match status" value="1"/>
</dbReference>
<dbReference type="KEGG" id="cmav:ABHF33_14745"/>
<evidence type="ECO:0000313" key="3">
    <source>
        <dbReference type="EMBL" id="XBM00296.1"/>
    </source>
</evidence>
<reference evidence="3" key="1">
    <citation type="submission" date="2024-05" db="EMBL/GenBank/DDBJ databases">
        <authorList>
            <person name="Yang L."/>
            <person name="Pan L."/>
        </authorList>
    </citation>
    <scope>NUCLEOTIDE SEQUENCE</scope>
    <source>
        <strain evidence="3">FCG-7</strain>
    </source>
</reference>
<feature type="domain" description="Chalcone isomerase" evidence="2">
    <location>
        <begin position="24"/>
        <end position="191"/>
    </location>
</feature>
<dbReference type="AlphaFoldDB" id="A0AAU7F9D8"/>
<dbReference type="PANTHER" id="PTHR47698:SF2">
    <property type="entry name" value="FATTY-ACID-BINDING PROTEIN 3, CHLOROPLASTIC"/>
    <property type="match status" value="1"/>
</dbReference>
<dbReference type="InterPro" id="IPR016088">
    <property type="entry name" value="Chalcone_isomerase_3-sand"/>
</dbReference>
<accession>A0AAU7F9D8</accession>
<evidence type="ECO:0000259" key="2">
    <source>
        <dbReference type="Pfam" id="PF16036"/>
    </source>
</evidence>
<dbReference type="GO" id="GO:0016872">
    <property type="term" value="F:intramolecular lyase activity"/>
    <property type="evidence" value="ECO:0007669"/>
    <property type="project" value="InterPro"/>
</dbReference>
<dbReference type="EMBL" id="CP157355">
    <property type="protein sequence ID" value="XBM00296.1"/>
    <property type="molecule type" value="Genomic_DNA"/>
</dbReference>
<keyword evidence="1" id="KW-0732">Signal</keyword>
<dbReference type="Gene3D" id="3.50.70.10">
    <property type="match status" value="1"/>
</dbReference>
<feature type="chain" id="PRO_5043548900" evidence="1">
    <location>
        <begin position="25"/>
        <end position="192"/>
    </location>
</feature>